<evidence type="ECO:0000313" key="2">
    <source>
        <dbReference type="Proteomes" id="UP001056978"/>
    </source>
</evidence>
<protein>
    <submittedName>
        <fullName evidence="1">Uncharacterized protein</fullName>
    </submittedName>
</protein>
<comment type="caution">
    <text evidence="1">The sequence shown here is derived from an EMBL/GenBank/DDBJ whole genome shotgun (WGS) entry which is preliminary data.</text>
</comment>
<reference evidence="1" key="1">
    <citation type="submission" date="2022-06" db="EMBL/GenBank/DDBJ databases">
        <title>The First Complete Genome of the Simian Malaria Parasite Plasmodium brasilianum.</title>
        <authorList>
            <person name="Bajic M."/>
            <person name="Ravishankar S."/>
        </authorList>
    </citation>
    <scope>NUCLEOTIDE SEQUENCE</scope>
    <source>
        <strain evidence="1">Bolivian I</strain>
    </source>
</reference>
<name>A0ACB9YDS0_PLABR</name>
<organism evidence="1 2">
    <name type="scientific">Plasmodium brasilianum</name>
    <dbReference type="NCBI Taxonomy" id="5824"/>
    <lineage>
        <taxon>Eukaryota</taxon>
        <taxon>Sar</taxon>
        <taxon>Alveolata</taxon>
        <taxon>Apicomplexa</taxon>
        <taxon>Aconoidasida</taxon>
        <taxon>Haemosporida</taxon>
        <taxon>Plasmodiidae</taxon>
        <taxon>Plasmodium</taxon>
        <taxon>Plasmodium (Plasmodium)</taxon>
    </lineage>
</organism>
<dbReference type="Proteomes" id="UP001056978">
    <property type="component" value="Chromosome 3"/>
</dbReference>
<keyword evidence="2" id="KW-1185">Reference proteome</keyword>
<sequence length="299" mass="35387">MEQKFRSFLFIKISVFVFLNWISHFGNDIGMFNNPVDENYKFHRKIYSRNYRLLSKYKQNKDSIISGLKKEISNNEVDEGKDICNNENKRTGKKELSSKCSRNMDIDKKFIKNKYCMFETKKYSNMEKKIYKELDYENFLKNNKTISDKTYKKIITKRYSLRLAIPVLLFLLLLILFVVDFSLGFSTNEVSWKGGLFGFSDFISNIDTEKGSLSTVLKWLRDNTPGFWQHYGKTAGTSVICKLCNVAEKKLDLKCILGQLFGYIIYFVLFIIFGVTFISWIIYYHKKVKKYNKLKSRKR</sequence>
<evidence type="ECO:0000313" key="1">
    <source>
        <dbReference type="EMBL" id="KAI4840592.1"/>
    </source>
</evidence>
<dbReference type="EMBL" id="CM043771">
    <property type="protein sequence ID" value="KAI4840592.1"/>
    <property type="molecule type" value="Genomic_DNA"/>
</dbReference>
<accession>A0ACB9YDS0</accession>
<gene>
    <name evidence="1" type="ORF">MKS88_000825</name>
</gene>
<proteinExistence type="predicted"/>